<dbReference type="PANTHER" id="PTHR11439">
    <property type="entry name" value="GAG-POL-RELATED RETROTRANSPOSON"/>
    <property type="match status" value="1"/>
</dbReference>
<dbReference type="CDD" id="cd09272">
    <property type="entry name" value="RNase_HI_RT_Ty1"/>
    <property type="match status" value="1"/>
</dbReference>
<evidence type="ECO:0000259" key="1">
    <source>
        <dbReference type="Pfam" id="PF07727"/>
    </source>
</evidence>
<dbReference type="PANTHER" id="PTHR11439:SF495">
    <property type="entry name" value="REVERSE TRANSCRIPTASE, RNA-DEPENDENT DNA POLYMERASE-RELATED"/>
    <property type="match status" value="1"/>
</dbReference>
<accession>A0AA38W0Z1</accession>
<dbReference type="SUPFAM" id="SSF56672">
    <property type="entry name" value="DNA/RNA polymerases"/>
    <property type="match status" value="1"/>
</dbReference>
<gene>
    <name evidence="2" type="ORF">OSB04_028788</name>
</gene>
<reference evidence="2" key="1">
    <citation type="submission" date="2023-03" db="EMBL/GenBank/DDBJ databases">
        <title>Chromosome-scale reference genome and RAD-based genetic map of yellow starthistle (Centaurea solstitialis) reveal putative structural variation and QTLs associated with invader traits.</title>
        <authorList>
            <person name="Reatini B."/>
            <person name="Cang F.A."/>
            <person name="Jiang Q."/>
            <person name="Mckibben M.T.W."/>
            <person name="Barker M.S."/>
            <person name="Rieseberg L.H."/>
            <person name="Dlugosch K.M."/>
        </authorList>
    </citation>
    <scope>NUCLEOTIDE SEQUENCE</scope>
    <source>
        <strain evidence="2">CAN-66</strain>
        <tissue evidence="2">Leaf</tissue>
    </source>
</reference>
<dbReference type="InterPro" id="IPR013103">
    <property type="entry name" value="RVT_2"/>
</dbReference>
<dbReference type="EMBL" id="JARYMX010000007">
    <property type="protein sequence ID" value="KAJ9542282.1"/>
    <property type="molecule type" value="Genomic_DNA"/>
</dbReference>
<feature type="domain" description="Reverse transcriptase Ty1/copia-type" evidence="1">
    <location>
        <begin position="65"/>
        <end position="144"/>
    </location>
</feature>
<keyword evidence="3" id="KW-1185">Reference proteome</keyword>
<dbReference type="Pfam" id="PF07727">
    <property type="entry name" value="RVT_2"/>
    <property type="match status" value="1"/>
</dbReference>
<dbReference type="InterPro" id="IPR043502">
    <property type="entry name" value="DNA/RNA_pol_sf"/>
</dbReference>
<name>A0AA38W0Z1_9ASTR</name>
<organism evidence="2 3">
    <name type="scientific">Centaurea solstitialis</name>
    <name type="common">yellow star-thistle</name>
    <dbReference type="NCBI Taxonomy" id="347529"/>
    <lineage>
        <taxon>Eukaryota</taxon>
        <taxon>Viridiplantae</taxon>
        <taxon>Streptophyta</taxon>
        <taxon>Embryophyta</taxon>
        <taxon>Tracheophyta</taxon>
        <taxon>Spermatophyta</taxon>
        <taxon>Magnoliopsida</taxon>
        <taxon>eudicotyledons</taxon>
        <taxon>Gunneridae</taxon>
        <taxon>Pentapetalae</taxon>
        <taxon>asterids</taxon>
        <taxon>campanulids</taxon>
        <taxon>Asterales</taxon>
        <taxon>Asteraceae</taxon>
        <taxon>Carduoideae</taxon>
        <taxon>Cardueae</taxon>
        <taxon>Centaureinae</taxon>
        <taxon>Centaurea</taxon>
    </lineage>
</organism>
<proteinExistence type="predicted"/>
<sequence>MDVTAPPTWWCSRDDLSAAKGFGQHHLTGGVAWWFLRAAAGAATTGCGAARLWYSHGLVIWSPPIVVYVDDIIFGSTKAKLCKKFEALMQAEYKMSMMGELTYFLGLQVKQSKKGIFISQGKYVREMLAKFELTTCSEMKTPMAPPLKLDKDSNGKSVDVTLYIGMIGSLLYLTASRPDIMYATCLCARYQANPKESHMKAVKRIFRYLKGTPNLGLWYPRDSGFDLTAFSDSDFAGCKIDRKSTTGGCQLLGGKLVSWTSKKQNSVSTSTAEAEYVAAGSCCVQVLWIRNQLLDYGFQLSKIPIYCDNTSAIAIATNPVLHSKTKHIEIRYHFIRDHVMNGHVELHFVPTEYQLADLFTKLLDENSTNSSTS</sequence>
<comment type="caution">
    <text evidence="2">The sequence shown here is derived from an EMBL/GenBank/DDBJ whole genome shotgun (WGS) entry which is preliminary data.</text>
</comment>
<evidence type="ECO:0000313" key="2">
    <source>
        <dbReference type="EMBL" id="KAJ9542282.1"/>
    </source>
</evidence>
<evidence type="ECO:0000313" key="3">
    <source>
        <dbReference type="Proteomes" id="UP001172457"/>
    </source>
</evidence>
<dbReference type="AlphaFoldDB" id="A0AA38W0Z1"/>
<dbReference type="Proteomes" id="UP001172457">
    <property type="component" value="Chromosome 7"/>
</dbReference>
<protein>
    <recommendedName>
        <fullName evidence="1">Reverse transcriptase Ty1/copia-type domain-containing protein</fullName>
    </recommendedName>
</protein>